<evidence type="ECO:0000259" key="16">
    <source>
        <dbReference type="PROSITE" id="PS50952"/>
    </source>
</evidence>
<evidence type="ECO:0000256" key="10">
    <source>
        <dbReference type="ARBA" id="ARBA00023242"/>
    </source>
</evidence>
<accession>A0A232F8A3</accession>
<dbReference type="Proteomes" id="UP000215335">
    <property type="component" value="Unassembled WGS sequence"/>
</dbReference>
<reference evidence="17 18" key="1">
    <citation type="journal article" date="2017" name="Curr. Biol.">
        <title>The Evolution of Venom by Co-option of Single-Copy Genes.</title>
        <authorList>
            <person name="Martinson E.O."/>
            <person name="Mrinalini"/>
            <person name="Kelkar Y.D."/>
            <person name="Chang C.H."/>
            <person name="Werren J.H."/>
        </authorList>
    </citation>
    <scope>NUCLEOTIDE SEQUENCE [LARGE SCALE GENOMIC DNA]</scope>
    <source>
        <strain evidence="17 18">Alberta</strain>
        <tissue evidence="17">Whole body</tissue>
    </source>
</reference>
<dbReference type="EC" id="2.3.1.48" evidence="2"/>
<keyword evidence="13" id="KW-0175">Coiled coil</keyword>
<feature type="domain" description="TAZ-type" evidence="15">
    <location>
        <begin position="116"/>
        <end position="201"/>
    </location>
</feature>
<comment type="subcellular location">
    <subcellularLocation>
        <location evidence="1">Nucleus</location>
    </subcellularLocation>
</comment>
<proteinExistence type="predicted"/>
<feature type="region of interest" description="Disordered" evidence="14">
    <location>
        <begin position="59"/>
        <end position="107"/>
    </location>
</feature>
<dbReference type="GO" id="GO:0008270">
    <property type="term" value="F:zinc ion binding"/>
    <property type="evidence" value="ECO:0007669"/>
    <property type="project" value="UniProtKB-KW"/>
</dbReference>
<keyword evidence="7" id="KW-0156">Chromatin regulator</keyword>
<keyword evidence="8" id="KW-0805">Transcription regulation</keyword>
<evidence type="ECO:0000256" key="14">
    <source>
        <dbReference type="SAM" id="MobiDB-lite"/>
    </source>
</evidence>
<gene>
    <name evidence="17" type="ORF">TSAR_011933</name>
</gene>
<evidence type="ECO:0000256" key="11">
    <source>
        <dbReference type="ARBA" id="ARBA00048017"/>
    </source>
</evidence>
<sequence>MSSTNNELTSALSPMEEDRADASELHTVSRNQSPKVSVVLKPRLHPKCIEQLYRLPPTQVEQPALQPPSDASSELPNPKKRKLEQEAAGAGINSVQPPNNEEVPEEPANASVIASLLYKRNLIEQQLRLSLHAYECRRRDAKDPKRKCEQPKCTTMKKILKHIEDCKEENTCKFLHCNSTQKILCHWKQCMVKQCVVCKPLRQVETYGMLHQHIFEAAGSNWPIPVTLRTLIRMKLIEVILPNSISFQALLDPKIHEIIEFSNIVESRVYEASNSKEKYARLLARKIDNIRKEVEQKREARRRREIQAIIEQQRREILAHRLQHRLQRREVFRAPGG</sequence>
<evidence type="ECO:0000256" key="13">
    <source>
        <dbReference type="SAM" id="Coils"/>
    </source>
</evidence>
<evidence type="ECO:0000256" key="2">
    <source>
        <dbReference type="ARBA" id="ARBA00013184"/>
    </source>
</evidence>
<keyword evidence="9" id="KW-0804">Transcription</keyword>
<dbReference type="STRING" id="543379.A0A232F8A3"/>
<evidence type="ECO:0000259" key="15">
    <source>
        <dbReference type="PROSITE" id="PS50134"/>
    </source>
</evidence>
<dbReference type="PANTHER" id="PTHR13808:SF1">
    <property type="entry name" value="HISTONE ACETYLTRANSFERASE"/>
    <property type="match status" value="1"/>
</dbReference>
<dbReference type="SMART" id="SM00551">
    <property type="entry name" value="ZnF_TAZ"/>
    <property type="match status" value="1"/>
</dbReference>
<dbReference type="InterPro" id="IPR003101">
    <property type="entry name" value="KIX_dom"/>
</dbReference>
<feature type="domain" description="KIX" evidence="16">
    <location>
        <begin position="217"/>
        <end position="295"/>
    </location>
</feature>
<dbReference type="Gene3D" id="1.10.246.20">
    <property type="entry name" value="Coactivator CBP, KIX domain"/>
    <property type="match status" value="1"/>
</dbReference>
<dbReference type="GO" id="GO:0003713">
    <property type="term" value="F:transcription coactivator activity"/>
    <property type="evidence" value="ECO:0007669"/>
    <property type="project" value="TreeGrafter"/>
</dbReference>
<evidence type="ECO:0000256" key="3">
    <source>
        <dbReference type="ARBA" id="ARBA00022679"/>
    </source>
</evidence>
<comment type="caution">
    <text evidence="17">The sequence shown here is derived from an EMBL/GenBank/DDBJ whole genome shotgun (WGS) entry which is preliminary data.</text>
</comment>
<evidence type="ECO:0000256" key="8">
    <source>
        <dbReference type="ARBA" id="ARBA00023015"/>
    </source>
</evidence>
<evidence type="ECO:0000256" key="7">
    <source>
        <dbReference type="ARBA" id="ARBA00022853"/>
    </source>
</evidence>
<keyword evidence="18" id="KW-1185">Reference proteome</keyword>
<dbReference type="GO" id="GO:0005634">
    <property type="term" value="C:nucleus"/>
    <property type="evidence" value="ECO:0007669"/>
    <property type="project" value="UniProtKB-SubCell"/>
</dbReference>
<dbReference type="InterPro" id="IPR036529">
    <property type="entry name" value="KIX_dom_sf"/>
</dbReference>
<evidence type="ECO:0000256" key="9">
    <source>
        <dbReference type="ARBA" id="ARBA00023163"/>
    </source>
</evidence>
<keyword evidence="3" id="KW-0808">Transferase</keyword>
<dbReference type="EMBL" id="NNAY01000716">
    <property type="protein sequence ID" value="OXU26832.1"/>
    <property type="molecule type" value="Genomic_DNA"/>
</dbReference>
<feature type="compositionally biased region" description="Low complexity" evidence="14">
    <location>
        <begin position="93"/>
        <end position="107"/>
    </location>
</feature>
<dbReference type="InterPro" id="IPR000197">
    <property type="entry name" value="Znf_TAZ"/>
</dbReference>
<evidence type="ECO:0000256" key="5">
    <source>
        <dbReference type="ARBA" id="ARBA00022771"/>
    </source>
</evidence>
<dbReference type="GO" id="GO:0004402">
    <property type="term" value="F:histone acetyltransferase activity"/>
    <property type="evidence" value="ECO:0007669"/>
    <property type="project" value="InterPro"/>
</dbReference>
<keyword evidence="4 12" id="KW-0479">Metal-binding</keyword>
<dbReference type="PROSITE" id="PS50134">
    <property type="entry name" value="ZF_TAZ"/>
    <property type="match status" value="1"/>
</dbReference>
<evidence type="ECO:0000313" key="17">
    <source>
        <dbReference type="EMBL" id="OXU26832.1"/>
    </source>
</evidence>
<dbReference type="Gene3D" id="1.20.1020.10">
    <property type="entry name" value="TAZ domain"/>
    <property type="match status" value="1"/>
</dbReference>
<evidence type="ECO:0000256" key="12">
    <source>
        <dbReference type="PROSITE-ProRule" id="PRU00203"/>
    </source>
</evidence>
<dbReference type="PROSITE" id="PS50952">
    <property type="entry name" value="KIX"/>
    <property type="match status" value="1"/>
</dbReference>
<organism evidence="17 18">
    <name type="scientific">Trichomalopsis sarcophagae</name>
    <dbReference type="NCBI Taxonomy" id="543379"/>
    <lineage>
        <taxon>Eukaryota</taxon>
        <taxon>Metazoa</taxon>
        <taxon>Ecdysozoa</taxon>
        <taxon>Arthropoda</taxon>
        <taxon>Hexapoda</taxon>
        <taxon>Insecta</taxon>
        <taxon>Pterygota</taxon>
        <taxon>Neoptera</taxon>
        <taxon>Endopterygota</taxon>
        <taxon>Hymenoptera</taxon>
        <taxon>Apocrita</taxon>
        <taxon>Proctotrupomorpha</taxon>
        <taxon>Chalcidoidea</taxon>
        <taxon>Pteromalidae</taxon>
        <taxon>Pteromalinae</taxon>
        <taxon>Trichomalopsis</taxon>
    </lineage>
</organism>
<dbReference type="GO" id="GO:0045944">
    <property type="term" value="P:positive regulation of transcription by RNA polymerase II"/>
    <property type="evidence" value="ECO:0007669"/>
    <property type="project" value="TreeGrafter"/>
</dbReference>
<protein>
    <recommendedName>
        <fullName evidence="2">histone acetyltransferase</fullName>
        <ecNumber evidence="2">2.3.1.48</ecNumber>
    </recommendedName>
</protein>
<dbReference type="Pfam" id="PF02172">
    <property type="entry name" value="KIX"/>
    <property type="match status" value="1"/>
</dbReference>
<dbReference type="InterPro" id="IPR013178">
    <property type="entry name" value="Histone_AcTrfase_Rtt109/CBP"/>
</dbReference>
<feature type="zinc finger region" description="TAZ-type" evidence="12">
    <location>
        <begin position="116"/>
        <end position="201"/>
    </location>
</feature>
<dbReference type="InterPro" id="IPR035898">
    <property type="entry name" value="TAZ_dom_sf"/>
</dbReference>
<evidence type="ECO:0000313" key="18">
    <source>
        <dbReference type="Proteomes" id="UP000215335"/>
    </source>
</evidence>
<feature type="region of interest" description="Disordered" evidence="14">
    <location>
        <begin position="1"/>
        <end position="39"/>
    </location>
</feature>
<keyword evidence="10" id="KW-0539">Nucleus</keyword>
<dbReference type="GO" id="GO:0031490">
    <property type="term" value="F:chromatin DNA binding"/>
    <property type="evidence" value="ECO:0007669"/>
    <property type="project" value="TreeGrafter"/>
</dbReference>
<keyword evidence="6 12" id="KW-0862">Zinc</keyword>
<feature type="coiled-coil region" evidence="13">
    <location>
        <begin position="280"/>
        <end position="307"/>
    </location>
</feature>
<comment type="catalytic activity">
    <reaction evidence="11">
        <text>L-lysyl-[protein] + acetyl-CoA = N(6)-acetyl-L-lysyl-[protein] + CoA + H(+)</text>
        <dbReference type="Rhea" id="RHEA:45948"/>
        <dbReference type="Rhea" id="RHEA-COMP:9752"/>
        <dbReference type="Rhea" id="RHEA-COMP:10731"/>
        <dbReference type="ChEBI" id="CHEBI:15378"/>
        <dbReference type="ChEBI" id="CHEBI:29969"/>
        <dbReference type="ChEBI" id="CHEBI:57287"/>
        <dbReference type="ChEBI" id="CHEBI:57288"/>
        <dbReference type="ChEBI" id="CHEBI:61930"/>
        <dbReference type="EC" id="2.3.1.48"/>
    </reaction>
</comment>
<feature type="compositionally biased region" description="Polar residues" evidence="14">
    <location>
        <begin position="26"/>
        <end position="35"/>
    </location>
</feature>
<keyword evidence="5 12" id="KW-0863">Zinc-finger</keyword>
<evidence type="ECO:0000256" key="4">
    <source>
        <dbReference type="ARBA" id="ARBA00022723"/>
    </source>
</evidence>
<name>A0A232F8A3_9HYME</name>
<dbReference type="SUPFAM" id="SSF47040">
    <property type="entry name" value="Kix domain of CBP (creb binding protein)"/>
    <property type="match status" value="1"/>
</dbReference>
<dbReference type="PANTHER" id="PTHR13808">
    <property type="entry name" value="CBP/P300-RELATED"/>
    <property type="match status" value="1"/>
</dbReference>
<dbReference type="Pfam" id="PF02135">
    <property type="entry name" value="zf-TAZ"/>
    <property type="match status" value="1"/>
</dbReference>
<dbReference type="GO" id="GO:0005667">
    <property type="term" value="C:transcription regulator complex"/>
    <property type="evidence" value="ECO:0007669"/>
    <property type="project" value="TreeGrafter"/>
</dbReference>
<dbReference type="AlphaFoldDB" id="A0A232F8A3"/>
<evidence type="ECO:0000256" key="1">
    <source>
        <dbReference type="ARBA" id="ARBA00004123"/>
    </source>
</evidence>
<dbReference type="SUPFAM" id="SSF57933">
    <property type="entry name" value="TAZ domain"/>
    <property type="match status" value="1"/>
</dbReference>
<evidence type="ECO:0000256" key="6">
    <source>
        <dbReference type="ARBA" id="ARBA00022833"/>
    </source>
</evidence>
<dbReference type="GO" id="GO:0000123">
    <property type="term" value="C:histone acetyltransferase complex"/>
    <property type="evidence" value="ECO:0007669"/>
    <property type="project" value="TreeGrafter"/>
</dbReference>
<feature type="compositionally biased region" description="Polar residues" evidence="14">
    <location>
        <begin position="1"/>
        <end position="12"/>
    </location>
</feature>